<dbReference type="InterPro" id="IPR012340">
    <property type="entry name" value="NA-bd_OB-fold"/>
</dbReference>
<dbReference type="PROSITE" id="PS50160">
    <property type="entry name" value="DNA_LIGASE_A3"/>
    <property type="match status" value="1"/>
</dbReference>
<reference evidence="16" key="1">
    <citation type="submission" date="2021-05" db="EMBL/GenBank/DDBJ databases">
        <title>A free-living protist that lacks canonical eukaryotic 1 DNA replication and segregation systems.</title>
        <authorList>
            <person name="Salas-Leiva D.E."/>
            <person name="Tromer E.C."/>
            <person name="Curtis B.A."/>
            <person name="Jerlstrom-Hultqvist J."/>
            <person name="Kolisko M."/>
            <person name="Yi Z."/>
            <person name="Salas-Leiva J.S."/>
            <person name="Gallot-Lavallee L."/>
            <person name="Kops G.J.P.L."/>
            <person name="Archibald J.M."/>
            <person name="Simpson A.G.B."/>
            <person name="Roger A.J."/>
        </authorList>
    </citation>
    <scope>NUCLEOTIDE SEQUENCE</scope>
    <source>
        <strain evidence="16">BICM</strain>
    </source>
</reference>
<keyword evidence="3" id="KW-0132">Cell division</keyword>
<keyword evidence="8 12" id="KW-0233">DNA recombination</keyword>
<dbReference type="CDD" id="cd07900">
    <property type="entry name" value="Adenylation_DNA_ligase_I_Euk"/>
    <property type="match status" value="1"/>
</dbReference>
<keyword evidence="5 12" id="KW-0547">Nucleotide-binding</keyword>
<dbReference type="InterPro" id="IPR012310">
    <property type="entry name" value="DNA_ligase_ATP-dep_cent"/>
</dbReference>
<dbReference type="Gene3D" id="3.30.470.30">
    <property type="entry name" value="DNA ligase/mRNA capping enzyme"/>
    <property type="match status" value="1"/>
</dbReference>
<keyword evidence="7 12" id="KW-0067">ATP-binding</keyword>
<dbReference type="Gene3D" id="1.10.3260.10">
    <property type="entry name" value="DNA ligase, ATP-dependent, N-terminal domain"/>
    <property type="match status" value="1"/>
</dbReference>
<sequence length="726" mass="79444">MDFFAPRQVKKTKKAKAPVKRKASEATVQTTKRMTDHTANGGDLLWKDLAQLFEDVESTTKRLEITAYVRKYLICGLRNDEAGLRNLQPAVWLMSNRLGPQYEGLETGVGDSLVKDLLTAITSPSIINAKLKSEPDLGSIAASILVKQNRHAFSKPKPLYLPQLMAELHAICKLDGEGVRKEKRGRIQRLINNCTTAPEIKFLVRTVLPKGLRIGLKDPTILTALSQAAAAFDSKLGRPSVGDEKDAERVVKASFASCPNYDILLDAVKTHGLAELPKLCVLRSGIPVNPMLAKPMKSVESVITKLAAVTDEITCEYKYDGERAQVHFTQDPDGTTAIQIFSRNMEDMSRKYPDLVDVVAGCRAVISPEIANLIRNGSMDEAANDPNLEVGAEVTSFVVDCEAVAYNVATSSILPFQTLMSRQKKVTDEITVDVALFAFDMILINGVRLLDHQLKDRRTILRSVTTEGGKFRFAIGEDFVITSEDGAEPTDVIGRIGDLGDDGSATGLLDASVKASCEGLMAKALTGPGAHYQPSVRSTHWLKLKKDYLGAGGDTLDLVVMGGRYGTGDRAGKLGTFLLGCRGGGVGFEDDDDDDVYKYITDCGSGLKDEDLIEYSKNEYRVDRKPAEYVVSTQNTAGKRLDDVVWFRPGLIWEIKFADITVSPKSKGGVGADPKKPGLGLSLRFPRCVRRRDDKTLESISNDADMVDAYQRQSVVANNKGDDDFY</sequence>
<dbReference type="InterPro" id="IPR012309">
    <property type="entry name" value="DNA_ligase_ATP-dep_C"/>
</dbReference>
<organism evidence="16 17">
    <name type="scientific">Carpediemonas membranifera</name>
    <dbReference type="NCBI Taxonomy" id="201153"/>
    <lineage>
        <taxon>Eukaryota</taxon>
        <taxon>Metamonada</taxon>
        <taxon>Carpediemonas-like organisms</taxon>
        <taxon>Carpediemonas</taxon>
    </lineage>
</organism>
<evidence type="ECO:0000256" key="10">
    <source>
        <dbReference type="ARBA" id="ARBA00023306"/>
    </source>
</evidence>
<dbReference type="GO" id="GO:0006310">
    <property type="term" value="P:DNA recombination"/>
    <property type="evidence" value="ECO:0007669"/>
    <property type="project" value="UniProtKB-KW"/>
</dbReference>
<evidence type="ECO:0000313" key="17">
    <source>
        <dbReference type="Proteomes" id="UP000717585"/>
    </source>
</evidence>
<dbReference type="PROSITE" id="PS00697">
    <property type="entry name" value="DNA_LIGASE_A1"/>
    <property type="match status" value="1"/>
</dbReference>
<accession>A0A8J6B3E1</accession>
<dbReference type="OrthoDB" id="206088at2759"/>
<dbReference type="InterPro" id="IPR016059">
    <property type="entry name" value="DNA_ligase_ATP-dep_CS"/>
</dbReference>
<dbReference type="Pfam" id="PF04675">
    <property type="entry name" value="DNA_ligase_A_N"/>
    <property type="match status" value="1"/>
</dbReference>
<dbReference type="Gene3D" id="2.40.50.140">
    <property type="entry name" value="Nucleic acid-binding proteins"/>
    <property type="match status" value="1"/>
</dbReference>
<dbReference type="GO" id="GO:0071897">
    <property type="term" value="P:DNA biosynthetic process"/>
    <property type="evidence" value="ECO:0007669"/>
    <property type="project" value="InterPro"/>
</dbReference>
<keyword evidence="4" id="KW-0235">DNA replication</keyword>
<dbReference type="GO" id="GO:0006273">
    <property type="term" value="P:lagging strand elongation"/>
    <property type="evidence" value="ECO:0007669"/>
    <property type="project" value="TreeGrafter"/>
</dbReference>
<keyword evidence="6 12" id="KW-0227">DNA damage</keyword>
<dbReference type="GO" id="GO:0003677">
    <property type="term" value="F:DNA binding"/>
    <property type="evidence" value="ECO:0007669"/>
    <property type="project" value="InterPro"/>
</dbReference>
<dbReference type="GO" id="GO:0006281">
    <property type="term" value="P:DNA repair"/>
    <property type="evidence" value="ECO:0007669"/>
    <property type="project" value="UniProtKB-KW"/>
</dbReference>
<evidence type="ECO:0000256" key="9">
    <source>
        <dbReference type="ARBA" id="ARBA00023204"/>
    </source>
</evidence>
<dbReference type="EC" id="6.5.1.1" evidence="12"/>
<dbReference type="InterPro" id="IPR050191">
    <property type="entry name" value="ATP-dep_DNA_ligase"/>
</dbReference>
<dbReference type="GO" id="GO:0003910">
    <property type="term" value="F:DNA ligase (ATP) activity"/>
    <property type="evidence" value="ECO:0007669"/>
    <property type="project" value="UniProtKB-EC"/>
</dbReference>
<protein>
    <recommendedName>
        <fullName evidence="12">DNA ligase</fullName>
        <ecNumber evidence="12">6.5.1.1</ecNumber>
    </recommendedName>
</protein>
<evidence type="ECO:0000256" key="2">
    <source>
        <dbReference type="ARBA" id="ARBA00022598"/>
    </source>
</evidence>
<keyword evidence="2 12" id="KW-0436">Ligase</keyword>
<dbReference type="Pfam" id="PF04679">
    <property type="entry name" value="DNA_ligase_A_C"/>
    <property type="match status" value="1"/>
</dbReference>
<dbReference type="Pfam" id="PF01068">
    <property type="entry name" value="DNA_ligase_A_M"/>
    <property type="match status" value="1"/>
</dbReference>
<dbReference type="SUPFAM" id="SSF117018">
    <property type="entry name" value="ATP-dependent DNA ligase DNA-binding domain"/>
    <property type="match status" value="1"/>
</dbReference>
<evidence type="ECO:0000256" key="11">
    <source>
        <dbReference type="ARBA" id="ARBA00034003"/>
    </source>
</evidence>
<dbReference type="Proteomes" id="UP000717585">
    <property type="component" value="Unassembled WGS sequence"/>
</dbReference>
<feature type="domain" description="ATP-dependent DNA ligase family profile" evidence="15">
    <location>
        <begin position="427"/>
        <end position="583"/>
    </location>
</feature>
<evidence type="ECO:0000313" key="16">
    <source>
        <dbReference type="EMBL" id="KAG9397485.1"/>
    </source>
</evidence>
<keyword evidence="10" id="KW-0131">Cell cycle</keyword>
<evidence type="ECO:0000256" key="14">
    <source>
        <dbReference type="SAM" id="MobiDB-lite"/>
    </source>
</evidence>
<dbReference type="AlphaFoldDB" id="A0A8J6B3E1"/>
<evidence type="ECO:0000256" key="12">
    <source>
        <dbReference type="RuleBase" id="RU000617"/>
    </source>
</evidence>
<evidence type="ECO:0000256" key="13">
    <source>
        <dbReference type="RuleBase" id="RU004196"/>
    </source>
</evidence>
<evidence type="ECO:0000256" key="8">
    <source>
        <dbReference type="ARBA" id="ARBA00023172"/>
    </source>
</evidence>
<dbReference type="InterPro" id="IPR000977">
    <property type="entry name" value="DNA_ligase_ATP-dep"/>
</dbReference>
<feature type="compositionally biased region" description="Basic residues" evidence="14">
    <location>
        <begin position="8"/>
        <end position="21"/>
    </location>
</feature>
<dbReference type="SUPFAM" id="SSF50249">
    <property type="entry name" value="Nucleic acid-binding proteins"/>
    <property type="match status" value="1"/>
</dbReference>
<comment type="caution">
    <text evidence="16">The sequence shown here is derived from an EMBL/GenBank/DDBJ whole genome shotgun (WGS) entry which is preliminary data.</text>
</comment>
<dbReference type="SUPFAM" id="SSF56091">
    <property type="entry name" value="DNA ligase/mRNA capping enzyme, catalytic domain"/>
    <property type="match status" value="1"/>
</dbReference>
<evidence type="ECO:0000259" key="15">
    <source>
        <dbReference type="PROSITE" id="PS50160"/>
    </source>
</evidence>
<evidence type="ECO:0000256" key="3">
    <source>
        <dbReference type="ARBA" id="ARBA00022618"/>
    </source>
</evidence>
<dbReference type="PANTHER" id="PTHR45674:SF4">
    <property type="entry name" value="DNA LIGASE 1"/>
    <property type="match status" value="1"/>
</dbReference>
<dbReference type="PROSITE" id="PS00333">
    <property type="entry name" value="DNA_LIGASE_A2"/>
    <property type="match status" value="1"/>
</dbReference>
<name>A0A8J6B3E1_9EUKA</name>
<proteinExistence type="inferred from homology"/>
<feature type="region of interest" description="Disordered" evidence="14">
    <location>
        <begin position="1"/>
        <end position="34"/>
    </location>
</feature>
<keyword evidence="17" id="KW-1185">Reference proteome</keyword>
<dbReference type="NCBIfam" id="TIGR00574">
    <property type="entry name" value="dnl1"/>
    <property type="match status" value="1"/>
</dbReference>
<evidence type="ECO:0000256" key="4">
    <source>
        <dbReference type="ARBA" id="ARBA00022705"/>
    </source>
</evidence>
<gene>
    <name evidence="16" type="ORF">J8273_0615</name>
</gene>
<comment type="similarity">
    <text evidence="1 13">Belongs to the ATP-dependent DNA ligase family.</text>
</comment>
<evidence type="ECO:0000256" key="5">
    <source>
        <dbReference type="ARBA" id="ARBA00022741"/>
    </source>
</evidence>
<dbReference type="InterPro" id="IPR036599">
    <property type="entry name" value="DNA_ligase_N_sf"/>
</dbReference>
<dbReference type="InterPro" id="IPR012308">
    <property type="entry name" value="DNA_ligase_ATP-dep_N"/>
</dbReference>
<evidence type="ECO:0000256" key="6">
    <source>
        <dbReference type="ARBA" id="ARBA00022763"/>
    </source>
</evidence>
<keyword evidence="9 12" id="KW-0234">DNA repair</keyword>
<comment type="catalytic activity">
    <reaction evidence="11 12">
        <text>ATP + (deoxyribonucleotide)n-3'-hydroxyl + 5'-phospho-(deoxyribonucleotide)m = (deoxyribonucleotide)n+m + AMP + diphosphate.</text>
        <dbReference type="EC" id="6.5.1.1"/>
    </reaction>
</comment>
<dbReference type="PANTHER" id="PTHR45674">
    <property type="entry name" value="DNA LIGASE 1/3 FAMILY MEMBER"/>
    <property type="match status" value="1"/>
</dbReference>
<evidence type="ECO:0000256" key="7">
    <source>
        <dbReference type="ARBA" id="ARBA00022840"/>
    </source>
</evidence>
<dbReference type="GO" id="GO:0051301">
    <property type="term" value="P:cell division"/>
    <property type="evidence" value="ECO:0007669"/>
    <property type="project" value="UniProtKB-KW"/>
</dbReference>
<dbReference type="EMBL" id="JAHDYR010000001">
    <property type="protein sequence ID" value="KAG9397485.1"/>
    <property type="molecule type" value="Genomic_DNA"/>
</dbReference>
<evidence type="ECO:0000256" key="1">
    <source>
        <dbReference type="ARBA" id="ARBA00007572"/>
    </source>
</evidence>
<dbReference type="GO" id="GO:0005524">
    <property type="term" value="F:ATP binding"/>
    <property type="evidence" value="ECO:0007669"/>
    <property type="project" value="UniProtKB-KW"/>
</dbReference>